<feature type="domain" description="Nucleoside phosphorylase" evidence="1">
    <location>
        <begin position="113"/>
        <end position="166"/>
    </location>
</feature>
<dbReference type="OrthoDB" id="5451816at2"/>
<sequence>MSTKLAIIAALPREIASLVRGLKPHPAFTQRAVFLYEIPGAVVVAGGMGERRVTLALEAARTIAPIATVISVGLAGACTAELAPGTVAEACTIIDVRTGERFFGSEPSPHTLATSESIAGIAEKKRLSEAYNAAMVDMEAATLARLAHAHTLRFRAIKAVSDGHDFELPSLSLFADRDGHFRTGAFALHTALHPSQWSKAAQLGRESSKALKALDAALRTAIEQHG</sequence>
<proteinExistence type="predicted"/>
<evidence type="ECO:0000313" key="3">
    <source>
        <dbReference type="Proteomes" id="UP000236728"/>
    </source>
</evidence>
<dbReference type="Gene3D" id="3.40.50.1580">
    <property type="entry name" value="Nucleoside phosphorylase domain"/>
    <property type="match status" value="1"/>
</dbReference>
<reference evidence="2 3" key="1">
    <citation type="submission" date="2016-10" db="EMBL/GenBank/DDBJ databases">
        <authorList>
            <person name="de Groot N.N."/>
        </authorList>
    </citation>
    <scope>NUCLEOTIDE SEQUENCE [LARGE SCALE GENOMIC DNA]</scope>
    <source>
        <strain evidence="2 3">DSM 22489</strain>
    </source>
</reference>
<name>A0A1H5U1N7_9BACT</name>
<dbReference type="InterPro" id="IPR035994">
    <property type="entry name" value="Nucleoside_phosphorylase_sf"/>
</dbReference>
<accession>A0A1H5U1N7</accession>
<evidence type="ECO:0000259" key="1">
    <source>
        <dbReference type="Pfam" id="PF01048"/>
    </source>
</evidence>
<dbReference type="SUPFAM" id="SSF53167">
    <property type="entry name" value="Purine and uridine phosphorylases"/>
    <property type="match status" value="1"/>
</dbReference>
<dbReference type="InterPro" id="IPR000845">
    <property type="entry name" value="Nucleoside_phosphorylase_d"/>
</dbReference>
<evidence type="ECO:0000313" key="2">
    <source>
        <dbReference type="EMBL" id="SEF69052.1"/>
    </source>
</evidence>
<organism evidence="2 3">
    <name type="scientific">Bryocella elongata</name>
    <dbReference type="NCBI Taxonomy" id="863522"/>
    <lineage>
        <taxon>Bacteria</taxon>
        <taxon>Pseudomonadati</taxon>
        <taxon>Acidobacteriota</taxon>
        <taxon>Terriglobia</taxon>
        <taxon>Terriglobales</taxon>
        <taxon>Acidobacteriaceae</taxon>
        <taxon>Bryocella</taxon>
    </lineage>
</organism>
<protein>
    <submittedName>
        <fullName evidence="2">Adenosylhomocysteine nucleosidase</fullName>
    </submittedName>
</protein>
<keyword evidence="3" id="KW-1185">Reference proteome</keyword>
<dbReference type="EMBL" id="FNVA01000001">
    <property type="protein sequence ID" value="SEF69052.1"/>
    <property type="molecule type" value="Genomic_DNA"/>
</dbReference>
<dbReference type="GO" id="GO:0009116">
    <property type="term" value="P:nucleoside metabolic process"/>
    <property type="evidence" value="ECO:0007669"/>
    <property type="project" value="InterPro"/>
</dbReference>
<dbReference type="RefSeq" id="WP_103931712.1">
    <property type="nucleotide sequence ID" value="NZ_FNVA01000001.1"/>
</dbReference>
<dbReference type="AlphaFoldDB" id="A0A1H5U1N7"/>
<dbReference type="Pfam" id="PF01048">
    <property type="entry name" value="PNP_UDP_1"/>
    <property type="match status" value="2"/>
</dbReference>
<dbReference type="GO" id="GO:0003824">
    <property type="term" value="F:catalytic activity"/>
    <property type="evidence" value="ECO:0007669"/>
    <property type="project" value="InterPro"/>
</dbReference>
<gene>
    <name evidence="2" type="ORF">SAMN05421819_0834</name>
</gene>
<dbReference type="Proteomes" id="UP000236728">
    <property type="component" value="Unassembled WGS sequence"/>
</dbReference>
<feature type="domain" description="Nucleoside phosphorylase" evidence="1">
    <location>
        <begin position="4"/>
        <end position="100"/>
    </location>
</feature>